<evidence type="ECO:0000313" key="3">
    <source>
        <dbReference type="Proteomes" id="UP000008075"/>
    </source>
</evidence>
<evidence type="ECO:0000256" key="1">
    <source>
        <dbReference type="SAM" id="MobiDB-lite"/>
    </source>
</evidence>
<dbReference type="STRING" id="406817.XNC1_4262"/>
<dbReference type="AlphaFoldDB" id="D3VE33"/>
<proteinExistence type="predicted"/>
<dbReference type="Proteomes" id="UP000008075">
    <property type="component" value="Chromosome"/>
</dbReference>
<sequence>MNGHTGKYPFSSTHRRRRRRRVCREQCGTQEILILLKEMSISGTSAKTQGLRNGYQEVGASHSSDETSNDRGAKGGQTDRT</sequence>
<accession>D3VE33</accession>
<keyword evidence="3" id="KW-1185">Reference proteome</keyword>
<dbReference type="HOGENOM" id="CLU_2588938_0_0_6"/>
<feature type="region of interest" description="Disordered" evidence="1">
    <location>
        <begin position="1"/>
        <end position="22"/>
    </location>
</feature>
<feature type="compositionally biased region" description="Basic residues" evidence="1">
    <location>
        <begin position="13"/>
        <end position="22"/>
    </location>
</feature>
<dbReference type="EMBL" id="FN667742">
    <property type="protein sequence ID" value="CBJ92284.1"/>
    <property type="molecule type" value="Genomic_DNA"/>
</dbReference>
<evidence type="ECO:0000313" key="2">
    <source>
        <dbReference type="EMBL" id="CBJ92284.1"/>
    </source>
</evidence>
<organism evidence="2 3">
    <name type="scientific">Xenorhabdus nematophila (strain ATCC 19061 / DSM 3370 / CCUG 14189 / LMG 1036 / NCIMB 9965 / AN6)</name>
    <dbReference type="NCBI Taxonomy" id="406817"/>
    <lineage>
        <taxon>Bacteria</taxon>
        <taxon>Pseudomonadati</taxon>
        <taxon>Pseudomonadota</taxon>
        <taxon>Gammaproteobacteria</taxon>
        <taxon>Enterobacterales</taxon>
        <taxon>Morganellaceae</taxon>
        <taxon>Xenorhabdus</taxon>
    </lineage>
</organism>
<gene>
    <name evidence="2" type="ordered locus">XNC1_4262</name>
</gene>
<name>D3VE33_XENNA</name>
<feature type="region of interest" description="Disordered" evidence="1">
    <location>
        <begin position="45"/>
        <end position="81"/>
    </location>
</feature>
<protein>
    <submittedName>
        <fullName evidence="2">Uncharacterized protein</fullName>
    </submittedName>
</protein>
<dbReference type="KEGG" id="xne:XNC1_4262"/>
<reference evidence="2 3" key="1">
    <citation type="journal article" date="2011" name="PLoS ONE">
        <title>The entomopathogenic bacterial endosymbionts xenorhabdus and photorhabdus: convergent lifestyles from divergent genomes.</title>
        <authorList>
            <person name="Chaston J.M."/>
            <person name="Suen G."/>
            <person name="Tucker S.L."/>
            <person name="Andersen A.W."/>
            <person name="Bhasin A."/>
            <person name="Bode E."/>
            <person name="Bode H.B."/>
            <person name="Brachmann A.O."/>
            <person name="Cowles C.E."/>
            <person name="Cowles K.N."/>
            <person name="Darby C."/>
            <person name="de Leon L."/>
            <person name="Drace K."/>
            <person name="Du Z."/>
            <person name="Givaudan A."/>
            <person name="Herbert Tran E.E."/>
            <person name="Jewell K.A."/>
            <person name="Knack J.J."/>
            <person name="Krasomil-Osterfeld K.C."/>
            <person name="Kukor R."/>
            <person name="Lanois A."/>
            <person name="Latreille P."/>
            <person name="Leimgruber N.K."/>
            <person name="Lipke C.M."/>
            <person name="Liu R."/>
            <person name="Lu X."/>
            <person name="Martens E.C."/>
            <person name="Marri P.R."/>
            <person name="Medigue C."/>
            <person name="Menard M.L."/>
            <person name="Miller N.M."/>
            <person name="Morales-Soto N."/>
            <person name="Norton S."/>
            <person name="Ogier J.C."/>
            <person name="Orchard S.S."/>
            <person name="Park D."/>
            <person name="Park Y."/>
            <person name="Qurollo B.A."/>
            <person name="Sugar D.R."/>
            <person name="Richards G.R."/>
            <person name="Rouy Z."/>
            <person name="Slominski B."/>
            <person name="Slominski K."/>
            <person name="Snyder H."/>
            <person name="Tjaden B.C."/>
            <person name="van der Hoeven R."/>
            <person name="Welch R.D."/>
            <person name="Wheeler C."/>
            <person name="Xiang B."/>
            <person name="Barbazuk B."/>
            <person name="Gaudriault S."/>
            <person name="Goodner B."/>
            <person name="Slater S.C."/>
            <person name="Forst S."/>
            <person name="Goldman B.S."/>
            <person name="Goodrich-Blair H."/>
        </authorList>
    </citation>
    <scope>NUCLEOTIDE SEQUENCE [LARGE SCALE GENOMIC DNA]</scope>
    <source>
        <strain evidence="3">ATCC 19061 / DSM 3370 / CCUG 14189 / LMG 1036 / NCIMB 9965 / AN6</strain>
    </source>
</reference>
<feature type="compositionally biased region" description="Basic and acidic residues" evidence="1">
    <location>
        <begin position="63"/>
        <end position="81"/>
    </location>
</feature>